<accession>A0A6L2MAH4</accession>
<keyword evidence="2" id="KW-0472">Membrane</keyword>
<keyword evidence="2" id="KW-1133">Transmembrane helix</keyword>
<feature type="compositionally biased region" description="Basic and acidic residues" evidence="1">
    <location>
        <begin position="216"/>
        <end position="234"/>
    </location>
</feature>
<dbReference type="PANTHER" id="PTHR33914">
    <property type="entry name" value="18S PRE-RIBOSOMAL ASSEMBLY PROTEIN GAR2-LIKE PROTEIN"/>
    <property type="match status" value="1"/>
</dbReference>
<comment type="caution">
    <text evidence="3">The sequence shown here is derived from an EMBL/GenBank/DDBJ whole genome shotgun (WGS) entry which is preliminary data.</text>
</comment>
<dbReference type="PANTHER" id="PTHR33914:SF2">
    <property type="entry name" value="OS02G0582100 PROTEIN"/>
    <property type="match status" value="1"/>
</dbReference>
<keyword evidence="2" id="KW-0812">Transmembrane</keyword>
<evidence type="ECO:0000313" key="3">
    <source>
        <dbReference type="EMBL" id="GEU71016.1"/>
    </source>
</evidence>
<evidence type="ECO:0000256" key="1">
    <source>
        <dbReference type="SAM" id="MobiDB-lite"/>
    </source>
</evidence>
<feature type="region of interest" description="Disordered" evidence="1">
    <location>
        <begin position="206"/>
        <end position="287"/>
    </location>
</feature>
<proteinExistence type="predicted"/>
<dbReference type="EMBL" id="BKCJ010006225">
    <property type="protein sequence ID" value="GEU71016.1"/>
    <property type="molecule type" value="Genomic_DNA"/>
</dbReference>
<name>A0A6L2MAH4_TANCI</name>
<protein>
    <submittedName>
        <fullName evidence="3">Uncharacterized protein</fullName>
    </submittedName>
</protein>
<dbReference type="GO" id="GO:0009786">
    <property type="term" value="P:regulation of asymmetric cell division"/>
    <property type="evidence" value="ECO:0007669"/>
    <property type="project" value="InterPro"/>
</dbReference>
<feature type="compositionally biased region" description="Basic and acidic residues" evidence="1">
    <location>
        <begin position="161"/>
        <end position="173"/>
    </location>
</feature>
<reference evidence="3" key="1">
    <citation type="journal article" date="2019" name="Sci. Rep.">
        <title>Draft genome of Tanacetum cinerariifolium, the natural source of mosquito coil.</title>
        <authorList>
            <person name="Yamashiro T."/>
            <person name="Shiraishi A."/>
            <person name="Satake H."/>
            <person name="Nakayama K."/>
        </authorList>
    </citation>
    <scope>NUCLEOTIDE SEQUENCE</scope>
</reference>
<organism evidence="3">
    <name type="scientific">Tanacetum cinerariifolium</name>
    <name type="common">Dalmatian daisy</name>
    <name type="synonym">Chrysanthemum cinerariifolium</name>
    <dbReference type="NCBI Taxonomy" id="118510"/>
    <lineage>
        <taxon>Eukaryota</taxon>
        <taxon>Viridiplantae</taxon>
        <taxon>Streptophyta</taxon>
        <taxon>Embryophyta</taxon>
        <taxon>Tracheophyta</taxon>
        <taxon>Spermatophyta</taxon>
        <taxon>Magnoliopsida</taxon>
        <taxon>eudicotyledons</taxon>
        <taxon>Gunneridae</taxon>
        <taxon>Pentapetalae</taxon>
        <taxon>asterids</taxon>
        <taxon>campanulids</taxon>
        <taxon>Asterales</taxon>
        <taxon>Asteraceae</taxon>
        <taxon>Asteroideae</taxon>
        <taxon>Anthemideae</taxon>
        <taxon>Anthemidinae</taxon>
        <taxon>Tanacetum</taxon>
    </lineage>
</organism>
<dbReference type="AlphaFoldDB" id="A0A6L2MAH4"/>
<feature type="transmembrane region" description="Helical" evidence="2">
    <location>
        <begin position="487"/>
        <end position="508"/>
    </location>
</feature>
<sequence length="616" mass="68492">MIESPRRYTNPFLSDEENAKVNFWNDQELEHSNIENDLTNTCKDDNFRKSLELSNHPSEICGNETEFYTDKNVMEYELPELLVCYKENAFHVKDICVDEGIPHGERVLFDENNNEMLKHDQLKTSPTEDYYVESKLCSETHGKIDTDLLVVEPTSDFTDVGDSHDEVTDRKSDASSGTQEVDAGLPVNGPIDDHRSVDNRGIFTQIPAQDSQVSIPDKDCKDDGAKDCGAKEEVIDSVAPNELKNISKDDGDDEDEPSECAPEKLEVSQESDTVSKAIDNNGPDINSSDGFFDNVSTEEAVSSSVSSVLQDRPLPSLKFLLESFNQQPIQSPVEEISKSPVVQTNNIPNENMIDENDNLNLDNDKLPTTNGVYKVETPESAHEPSIDTQTAHSHQDVAPDNIAAINPVHHGEGGESSFSVAGPVSGLITYSGPIAFSGSISLRSDSSTTSTRSFAFPILQNEWNSSPVRMAKADRRRLQKHRGWRHGLLMAMMITIMTMLFVKISVLMTANAGFLHSHQIEAAHELDYGHQHVHSSALSRKLMPTKTVEAYEDQDLVFYNDQKEPLLGESLKSGEEVMVTGSQGSDPTHFTTMDYSHVRRRRPIHNNSHPKTSISP</sequence>
<dbReference type="InterPro" id="IPR040378">
    <property type="entry name" value="BASL"/>
</dbReference>
<gene>
    <name evidence="3" type="ORF">Tci_042994</name>
</gene>
<feature type="region of interest" description="Disordered" evidence="1">
    <location>
        <begin position="157"/>
        <end position="193"/>
    </location>
</feature>
<evidence type="ECO:0000256" key="2">
    <source>
        <dbReference type="SAM" id="Phobius"/>
    </source>
</evidence>